<organism evidence="1 2">
    <name type="scientific">Multifurca ochricompacta</name>
    <dbReference type="NCBI Taxonomy" id="376703"/>
    <lineage>
        <taxon>Eukaryota</taxon>
        <taxon>Fungi</taxon>
        <taxon>Dikarya</taxon>
        <taxon>Basidiomycota</taxon>
        <taxon>Agaricomycotina</taxon>
        <taxon>Agaricomycetes</taxon>
        <taxon>Russulales</taxon>
        <taxon>Russulaceae</taxon>
        <taxon>Multifurca</taxon>
    </lineage>
</organism>
<evidence type="ECO:0000313" key="2">
    <source>
        <dbReference type="Proteomes" id="UP001203297"/>
    </source>
</evidence>
<accession>A0AAD4LVF8</accession>
<name>A0AAD4LVF8_9AGAM</name>
<keyword evidence="2" id="KW-1185">Reference proteome</keyword>
<feature type="non-terminal residue" evidence="1">
    <location>
        <position position="1"/>
    </location>
</feature>
<gene>
    <name evidence="1" type="ORF">B0F90DRAFT_1773501</name>
</gene>
<dbReference type="EMBL" id="WTXG01000137">
    <property type="protein sequence ID" value="KAI0292038.1"/>
    <property type="molecule type" value="Genomic_DNA"/>
</dbReference>
<sequence length="75" mass="8089">MSQPKGANPLRLLSGDKAQLLCQKHTKHTGALGDGRGVQREGYTQIAKGNGGPCKDLKGAKKGKRLLMYWGLRSL</sequence>
<reference evidence="1" key="1">
    <citation type="journal article" date="2022" name="New Phytol.">
        <title>Evolutionary transition to the ectomycorrhizal habit in the genomes of a hyperdiverse lineage of mushroom-forming fungi.</title>
        <authorList>
            <person name="Looney B."/>
            <person name="Miyauchi S."/>
            <person name="Morin E."/>
            <person name="Drula E."/>
            <person name="Courty P.E."/>
            <person name="Kohler A."/>
            <person name="Kuo A."/>
            <person name="LaButti K."/>
            <person name="Pangilinan J."/>
            <person name="Lipzen A."/>
            <person name="Riley R."/>
            <person name="Andreopoulos W."/>
            <person name="He G."/>
            <person name="Johnson J."/>
            <person name="Nolan M."/>
            <person name="Tritt A."/>
            <person name="Barry K.W."/>
            <person name="Grigoriev I.V."/>
            <person name="Nagy L.G."/>
            <person name="Hibbett D."/>
            <person name="Henrissat B."/>
            <person name="Matheny P.B."/>
            <person name="Labbe J."/>
            <person name="Martin F.M."/>
        </authorList>
    </citation>
    <scope>NUCLEOTIDE SEQUENCE</scope>
    <source>
        <strain evidence="1">BPL690</strain>
    </source>
</reference>
<dbReference type="AlphaFoldDB" id="A0AAD4LVF8"/>
<evidence type="ECO:0000313" key="1">
    <source>
        <dbReference type="EMBL" id="KAI0292038.1"/>
    </source>
</evidence>
<protein>
    <submittedName>
        <fullName evidence="1">Uncharacterized protein</fullName>
    </submittedName>
</protein>
<dbReference type="Proteomes" id="UP001203297">
    <property type="component" value="Unassembled WGS sequence"/>
</dbReference>
<comment type="caution">
    <text evidence="1">The sequence shown here is derived from an EMBL/GenBank/DDBJ whole genome shotgun (WGS) entry which is preliminary data.</text>
</comment>
<feature type="non-terminal residue" evidence="1">
    <location>
        <position position="75"/>
    </location>
</feature>
<proteinExistence type="predicted"/>